<feature type="region of interest" description="Disordered" evidence="1">
    <location>
        <begin position="47"/>
        <end position="73"/>
    </location>
</feature>
<keyword evidence="3" id="KW-1185">Reference proteome</keyword>
<feature type="compositionally biased region" description="Polar residues" evidence="1">
    <location>
        <begin position="55"/>
        <end position="73"/>
    </location>
</feature>
<accession>A0A2P5ELG4</accession>
<dbReference type="InParanoid" id="A0A2P5ELG4"/>
<evidence type="ECO:0000313" key="2">
    <source>
        <dbReference type="EMBL" id="PON86408.1"/>
    </source>
</evidence>
<dbReference type="Proteomes" id="UP000237000">
    <property type="component" value="Unassembled WGS sequence"/>
</dbReference>
<reference evidence="3" key="1">
    <citation type="submission" date="2016-06" db="EMBL/GenBank/DDBJ databases">
        <title>Parallel loss of symbiosis genes in relatives of nitrogen-fixing non-legume Parasponia.</title>
        <authorList>
            <person name="Van Velzen R."/>
            <person name="Holmer R."/>
            <person name="Bu F."/>
            <person name="Rutten L."/>
            <person name="Van Zeijl A."/>
            <person name="Liu W."/>
            <person name="Santuari L."/>
            <person name="Cao Q."/>
            <person name="Sharma T."/>
            <person name="Shen D."/>
            <person name="Roswanjaya Y."/>
            <person name="Wardhani T."/>
            <person name="Kalhor M.S."/>
            <person name="Jansen J."/>
            <person name="Van den Hoogen J."/>
            <person name="Gungor B."/>
            <person name="Hartog M."/>
            <person name="Hontelez J."/>
            <person name="Verver J."/>
            <person name="Yang W.-C."/>
            <person name="Schijlen E."/>
            <person name="Repin R."/>
            <person name="Schilthuizen M."/>
            <person name="Schranz E."/>
            <person name="Heidstra R."/>
            <person name="Miyata K."/>
            <person name="Fedorova E."/>
            <person name="Kohlen W."/>
            <person name="Bisseling T."/>
            <person name="Smit S."/>
            <person name="Geurts R."/>
        </authorList>
    </citation>
    <scope>NUCLEOTIDE SEQUENCE [LARGE SCALE GENOMIC DNA]</scope>
    <source>
        <strain evidence="3">cv. RG33-2</strain>
    </source>
</reference>
<evidence type="ECO:0000313" key="3">
    <source>
        <dbReference type="Proteomes" id="UP000237000"/>
    </source>
</evidence>
<gene>
    <name evidence="2" type="ORF">TorRG33x02_177490</name>
</gene>
<sequence length="73" mass="8085">MVVSFASPCSACLDKSWILFAKAKHIMVEDRAELSCINRDQLPPPSLANGHLSDNPFQNQGHAHAHWTSSLRT</sequence>
<evidence type="ECO:0000256" key="1">
    <source>
        <dbReference type="SAM" id="MobiDB-lite"/>
    </source>
</evidence>
<feature type="non-terminal residue" evidence="2">
    <location>
        <position position="73"/>
    </location>
</feature>
<dbReference type="AlphaFoldDB" id="A0A2P5ELG4"/>
<proteinExistence type="predicted"/>
<dbReference type="EMBL" id="JXTC01000132">
    <property type="protein sequence ID" value="PON86408.1"/>
    <property type="molecule type" value="Genomic_DNA"/>
</dbReference>
<name>A0A2P5ELG4_TREOI</name>
<protein>
    <submittedName>
        <fullName evidence="2">Uncharacterized protein</fullName>
    </submittedName>
</protein>
<organism evidence="2 3">
    <name type="scientific">Trema orientale</name>
    <name type="common">Charcoal tree</name>
    <name type="synonym">Celtis orientalis</name>
    <dbReference type="NCBI Taxonomy" id="63057"/>
    <lineage>
        <taxon>Eukaryota</taxon>
        <taxon>Viridiplantae</taxon>
        <taxon>Streptophyta</taxon>
        <taxon>Embryophyta</taxon>
        <taxon>Tracheophyta</taxon>
        <taxon>Spermatophyta</taxon>
        <taxon>Magnoliopsida</taxon>
        <taxon>eudicotyledons</taxon>
        <taxon>Gunneridae</taxon>
        <taxon>Pentapetalae</taxon>
        <taxon>rosids</taxon>
        <taxon>fabids</taxon>
        <taxon>Rosales</taxon>
        <taxon>Cannabaceae</taxon>
        <taxon>Trema</taxon>
    </lineage>
</organism>
<comment type="caution">
    <text evidence="2">The sequence shown here is derived from an EMBL/GenBank/DDBJ whole genome shotgun (WGS) entry which is preliminary data.</text>
</comment>